<comment type="caution">
    <text evidence="8">The sequence shown here is derived from an EMBL/GenBank/DDBJ whole genome shotgun (WGS) entry which is preliminary data.</text>
</comment>
<evidence type="ECO:0000256" key="6">
    <source>
        <dbReference type="ARBA" id="ARBA00023136"/>
    </source>
</evidence>
<dbReference type="PANTHER" id="PTHR33567">
    <property type="entry name" value="CHROMATE ION TRANSPORTER (EUROFUNG)"/>
    <property type="match status" value="1"/>
</dbReference>
<organism evidence="8 9">
    <name type="scientific">Photobacterium frigidiphilum</name>
    <dbReference type="NCBI Taxonomy" id="264736"/>
    <lineage>
        <taxon>Bacteria</taxon>
        <taxon>Pseudomonadati</taxon>
        <taxon>Pseudomonadota</taxon>
        <taxon>Gammaproteobacteria</taxon>
        <taxon>Vibrionales</taxon>
        <taxon>Vibrionaceae</taxon>
        <taxon>Photobacterium</taxon>
    </lineage>
</organism>
<feature type="transmembrane region" description="Helical" evidence="7">
    <location>
        <begin position="6"/>
        <end position="26"/>
    </location>
</feature>
<feature type="transmembrane region" description="Helical" evidence="7">
    <location>
        <begin position="194"/>
        <end position="211"/>
    </location>
</feature>
<feature type="transmembrane region" description="Helical" evidence="7">
    <location>
        <begin position="156"/>
        <end position="173"/>
    </location>
</feature>
<accession>A0A2T3J815</accession>
<feature type="transmembrane region" description="Helical" evidence="7">
    <location>
        <begin position="319"/>
        <end position="339"/>
    </location>
</feature>
<feature type="transmembrane region" description="Helical" evidence="7">
    <location>
        <begin position="223"/>
        <end position="241"/>
    </location>
</feature>
<name>A0A2T3J815_9GAMM</name>
<evidence type="ECO:0000256" key="5">
    <source>
        <dbReference type="ARBA" id="ARBA00022989"/>
    </source>
</evidence>
<evidence type="ECO:0000256" key="4">
    <source>
        <dbReference type="ARBA" id="ARBA00022692"/>
    </source>
</evidence>
<dbReference type="OrthoDB" id="8969999at2"/>
<feature type="transmembrane region" description="Helical" evidence="7">
    <location>
        <begin position="283"/>
        <end position="307"/>
    </location>
</feature>
<comment type="subcellular location">
    <subcellularLocation>
        <location evidence="1">Cell membrane</location>
        <topology evidence="1">Multi-pass membrane protein</topology>
    </subcellularLocation>
</comment>
<evidence type="ECO:0000256" key="2">
    <source>
        <dbReference type="ARBA" id="ARBA00005262"/>
    </source>
</evidence>
<dbReference type="Proteomes" id="UP000240987">
    <property type="component" value="Unassembled WGS sequence"/>
</dbReference>
<dbReference type="NCBIfam" id="TIGR00937">
    <property type="entry name" value="2A51"/>
    <property type="match status" value="1"/>
</dbReference>
<keyword evidence="3" id="KW-1003">Cell membrane</keyword>
<dbReference type="InterPro" id="IPR014047">
    <property type="entry name" value="Chr_Tranpt_l_chain"/>
</dbReference>
<dbReference type="RefSeq" id="WP_107245236.1">
    <property type="nucleotide sequence ID" value="NZ_PYMJ01000040.1"/>
</dbReference>
<protein>
    <submittedName>
        <fullName evidence="8">Chorismate-binding protein</fullName>
    </submittedName>
</protein>
<dbReference type="GO" id="GO:0015109">
    <property type="term" value="F:chromate transmembrane transporter activity"/>
    <property type="evidence" value="ECO:0007669"/>
    <property type="project" value="InterPro"/>
</dbReference>
<feature type="transmembrane region" description="Helical" evidence="7">
    <location>
        <begin position="370"/>
        <end position="387"/>
    </location>
</feature>
<evidence type="ECO:0000256" key="3">
    <source>
        <dbReference type="ARBA" id="ARBA00022475"/>
    </source>
</evidence>
<evidence type="ECO:0000313" key="9">
    <source>
        <dbReference type="Proteomes" id="UP000240987"/>
    </source>
</evidence>
<feature type="transmembrane region" description="Helical" evidence="7">
    <location>
        <begin position="101"/>
        <end position="125"/>
    </location>
</feature>
<keyword evidence="5 7" id="KW-1133">Transmembrane helix</keyword>
<dbReference type="PIRSF" id="PIRSF004810">
    <property type="entry name" value="ChrA"/>
    <property type="match status" value="1"/>
</dbReference>
<proteinExistence type="inferred from homology"/>
<evidence type="ECO:0000256" key="1">
    <source>
        <dbReference type="ARBA" id="ARBA00004651"/>
    </source>
</evidence>
<keyword evidence="9" id="KW-1185">Reference proteome</keyword>
<evidence type="ECO:0000256" key="7">
    <source>
        <dbReference type="SAM" id="Phobius"/>
    </source>
</evidence>
<dbReference type="Pfam" id="PF02417">
    <property type="entry name" value="Chromate_transp"/>
    <property type="match status" value="2"/>
</dbReference>
<feature type="transmembrane region" description="Helical" evidence="7">
    <location>
        <begin position="132"/>
        <end position="150"/>
    </location>
</feature>
<gene>
    <name evidence="8" type="ORF">C9J12_25305</name>
</gene>
<dbReference type="InterPro" id="IPR003370">
    <property type="entry name" value="Chromate_transpt"/>
</dbReference>
<feature type="transmembrane region" description="Helical" evidence="7">
    <location>
        <begin position="69"/>
        <end position="95"/>
    </location>
</feature>
<dbReference type="PANTHER" id="PTHR33567:SF3">
    <property type="entry name" value="CHROMATE ION TRANSPORTER (EUROFUNG)"/>
    <property type="match status" value="1"/>
</dbReference>
<feature type="transmembrane region" description="Helical" evidence="7">
    <location>
        <begin position="345"/>
        <end position="363"/>
    </location>
</feature>
<evidence type="ECO:0000313" key="8">
    <source>
        <dbReference type="EMBL" id="PSU44898.1"/>
    </source>
</evidence>
<dbReference type="GO" id="GO:0005886">
    <property type="term" value="C:plasma membrane"/>
    <property type="evidence" value="ECO:0007669"/>
    <property type="project" value="UniProtKB-SubCell"/>
</dbReference>
<keyword evidence="4 7" id="KW-0812">Transmembrane</keyword>
<dbReference type="EMBL" id="PYMJ01000040">
    <property type="protein sequence ID" value="PSU44898.1"/>
    <property type="molecule type" value="Genomic_DNA"/>
</dbReference>
<dbReference type="AlphaFoldDB" id="A0A2T3J815"/>
<keyword evidence="6 7" id="KW-0472">Membrane</keyword>
<feature type="transmembrane region" description="Helical" evidence="7">
    <location>
        <begin position="253"/>
        <end position="277"/>
    </location>
</feature>
<comment type="similarity">
    <text evidence="2">Belongs to the chromate ion transporter (CHR) (TC 2.A.51) family.</text>
</comment>
<reference evidence="8 9" key="1">
    <citation type="submission" date="2018-01" db="EMBL/GenBank/DDBJ databases">
        <title>Whole genome sequencing of Histamine producing bacteria.</title>
        <authorList>
            <person name="Butler K."/>
        </authorList>
    </citation>
    <scope>NUCLEOTIDE SEQUENCE [LARGE SCALE GENOMIC DNA]</scope>
    <source>
        <strain evidence="8 9">JCM 12947</strain>
    </source>
</reference>
<sequence length="388" mass="41717">MFNVLWNFFVLGLYSFGGPAAHIGYFQREFVENKKWLKQNDFTHAVALCQFLPGPASSQLGMYIGFKRAGYLGAIAAFIGFTLPSFVLLTFLAIANNQVTGMAIIDTVIHAAKLLAVVVVADALWGMAKKNITTLLTLFVASLTAIWVFFSSGLLGQVAPIMIAALVGYLMSFRTTNSAVNATAIKNDPIRPNVFILSVFVGLLIGLPLVANQAETLNLINVFYQAGSFVFGGGHVVLPLLEPMMEGMVEPDTFLTSYAAAQLVPGPMFTMASYLGASALPSMPILGSFLATVAVFLPGCLLLFAFLPAWKALFSHSRLKVSIVLVNASVIGLLGSAFVTPVITTSISSIFDIVSVISGYVLLKYKRCPVWLLAVVFVVYKVVMDALI</sequence>